<comment type="caution">
    <text evidence="3">The sequence shown here is derived from an EMBL/GenBank/DDBJ whole genome shotgun (WGS) entry which is preliminary data.</text>
</comment>
<sequence>MEQIMLSSKLEYTLDDGSTGEGMVMDLTSTTVDFSIPADDRKFKLLHKGQQMEVRVFQKNKGISFKATIVGRTAGDLPTYTLGHLHDFRQVQRRSNVRVLAGDPFSYTTNRFVLDSVRNLTDKEQVMERISRYLSRGALVDLSAGGVKFACEEKLEEGQLLLCHLLLGETPVILEGTIVHRQYTVNPHQIRYYYGVQFRDPDMRTQDIIVNHVFRLMRRERKK</sequence>
<protein>
    <submittedName>
        <fullName evidence="3">PilZ domain-containing protein</fullName>
    </submittedName>
</protein>
<feature type="domain" description="PilZ" evidence="1">
    <location>
        <begin position="134"/>
        <end position="215"/>
    </location>
</feature>
<feature type="domain" description="Type III secretion system flagellar brake protein YcgR PilZN" evidence="2">
    <location>
        <begin position="24"/>
        <end position="82"/>
    </location>
</feature>
<dbReference type="Pfam" id="PF12945">
    <property type="entry name" value="PilZNR"/>
    <property type="match status" value="1"/>
</dbReference>
<dbReference type="EMBL" id="JAGSCS010000006">
    <property type="protein sequence ID" value="MBR0575942.1"/>
    <property type="molecule type" value="Genomic_DNA"/>
</dbReference>
<dbReference type="Pfam" id="PF07238">
    <property type="entry name" value="PilZ"/>
    <property type="match status" value="1"/>
</dbReference>
<reference evidence="3" key="1">
    <citation type="submission" date="2021-04" db="EMBL/GenBank/DDBJ databases">
        <title>Proteiniclasticum sedimins sp. nov., an obligate anaerobic bacterium isolated from anaerobic sludge.</title>
        <authorList>
            <person name="Liu J."/>
        </authorList>
    </citation>
    <scope>NUCLEOTIDE SEQUENCE</scope>
    <source>
        <strain evidence="3">BAD-10</strain>
    </source>
</reference>
<evidence type="ECO:0000313" key="4">
    <source>
        <dbReference type="Proteomes" id="UP000675379"/>
    </source>
</evidence>
<dbReference type="GO" id="GO:0035438">
    <property type="term" value="F:cyclic-di-GMP binding"/>
    <property type="evidence" value="ECO:0007669"/>
    <property type="project" value="InterPro"/>
</dbReference>
<dbReference type="SUPFAM" id="SSF141371">
    <property type="entry name" value="PilZ domain-like"/>
    <property type="match status" value="1"/>
</dbReference>
<accession>A0A941CPN3</accession>
<dbReference type="Gene3D" id="2.40.10.220">
    <property type="entry name" value="predicted glycosyltransferase like domains"/>
    <property type="match status" value="1"/>
</dbReference>
<dbReference type="InterPro" id="IPR009875">
    <property type="entry name" value="PilZ_domain"/>
</dbReference>
<proteinExistence type="predicted"/>
<evidence type="ECO:0000313" key="3">
    <source>
        <dbReference type="EMBL" id="MBR0575942.1"/>
    </source>
</evidence>
<dbReference type="RefSeq" id="WP_211800638.1">
    <property type="nucleotide sequence ID" value="NZ_JAGSCS010000006.1"/>
</dbReference>
<evidence type="ECO:0000259" key="1">
    <source>
        <dbReference type="Pfam" id="PF07238"/>
    </source>
</evidence>
<gene>
    <name evidence="3" type="ORF">KCG48_06265</name>
</gene>
<keyword evidence="4" id="KW-1185">Reference proteome</keyword>
<dbReference type="AlphaFoldDB" id="A0A941CPN3"/>
<dbReference type="InterPro" id="IPR009926">
    <property type="entry name" value="T3SS_YcgR_PilZN"/>
</dbReference>
<name>A0A941CPN3_9CLOT</name>
<evidence type="ECO:0000259" key="2">
    <source>
        <dbReference type="Pfam" id="PF12945"/>
    </source>
</evidence>
<organism evidence="3 4">
    <name type="scientific">Proteiniclasticum sediminis</name>
    <dbReference type="NCBI Taxonomy" id="2804028"/>
    <lineage>
        <taxon>Bacteria</taxon>
        <taxon>Bacillati</taxon>
        <taxon>Bacillota</taxon>
        <taxon>Clostridia</taxon>
        <taxon>Eubacteriales</taxon>
        <taxon>Clostridiaceae</taxon>
        <taxon>Proteiniclasticum</taxon>
    </lineage>
</organism>
<dbReference type="Proteomes" id="UP000675379">
    <property type="component" value="Unassembled WGS sequence"/>
</dbReference>